<reference evidence="2 3" key="1">
    <citation type="submission" date="2021-02" db="EMBL/GenBank/DDBJ databases">
        <title>De Novo genome assembly of isolated myxobacteria.</title>
        <authorList>
            <person name="Stevens D.C."/>
        </authorList>
    </citation>
    <scope>NUCLEOTIDE SEQUENCE [LARGE SCALE GENOMIC DNA]</scope>
    <source>
        <strain evidence="2 3">ATCC 29039</strain>
    </source>
</reference>
<feature type="domain" description="Probable sensor" evidence="1">
    <location>
        <begin position="16"/>
        <end position="117"/>
    </location>
</feature>
<keyword evidence="3" id="KW-1185">Reference proteome</keyword>
<organism evidence="2 3">
    <name type="scientific">Corallococcus macrosporus</name>
    <dbReference type="NCBI Taxonomy" id="35"/>
    <lineage>
        <taxon>Bacteria</taxon>
        <taxon>Pseudomonadati</taxon>
        <taxon>Myxococcota</taxon>
        <taxon>Myxococcia</taxon>
        <taxon>Myxococcales</taxon>
        <taxon>Cystobacterineae</taxon>
        <taxon>Myxococcaceae</taxon>
        <taxon>Corallococcus</taxon>
    </lineage>
</organism>
<dbReference type="Pfam" id="PF21751">
    <property type="entry name" value="DACNV"/>
    <property type="match status" value="1"/>
</dbReference>
<evidence type="ECO:0000259" key="1">
    <source>
        <dbReference type="Pfam" id="PF21751"/>
    </source>
</evidence>
<protein>
    <recommendedName>
        <fullName evidence="1">Probable sensor domain-containing protein</fullName>
    </recommendedName>
</protein>
<dbReference type="EMBL" id="JAFIMU010000009">
    <property type="protein sequence ID" value="MBN8231777.1"/>
    <property type="molecule type" value="Genomic_DNA"/>
</dbReference>
<comment type="caution">
    <text evidence="2">The sequence shown here is derived from an EMBL/GenBank/DDBJ whole genome shotgun (WGS) entry which is preliminary data.</text>
</comment>
<dbReference type="Proteomes" id="UP000664052">
    <property type="component" value="Unassembled WGS sequence"/>
</dbReference>
<gene>
    <name evidence="2" type="ORF">JYK02_30115</name>
</gene>
<name>A0ABS3DKD0_9BACT</name>
<evidence type="ECO:0000313" key="3">
    <source>
        <dbReference type="Proteomes" id="UP000664052"/>
    </source>
</evidence>
<accession>A0ABS3DKD0</accession>
<proteinExistence type="predicted"/>
<sequence>MKEPSSEDAREIVEGILELCDELFFASLATEEGEAVRPQIVVAPKGPDGLRKVLDSSLGADTGEDWGPPYAWRVIALSNPQPFTASSIAKLAVAAGGGRSALVVSPGAEELEITGIASRNPTTDGGRVLVITADRPGSLVLSWAARELVRYAQGRITEPPADLFGDKGSVIRDALHASSVSLRAAARPSWLAVQAERVVLGLVRKMSQTRHGGIVAVQREAPSEAQSASVKLVMRNPEILAQAVREYFVAGGKWWTAAFASPETLERRRERDRARTSFDNAKRELDALVEDVGQMTAIDNALLLARDLQVIGAGYHVSSSQRLKVYEATDPAGVIRREYDLQAHGARHHAAAAFADQYPGAVAFIASEDGPLKCFYKVGDQVLFWRLRLPDL</sequence>
<dbReference type="RefSeq" id="WP_207056152.1">
    <property type="nucleotide sequence ID" value="NZ_JAFIMU010000009.1"/>
</dbReference>
<dbReference type="InterPro" id="IPR048551">
    <property type="entry name" value="DACNV"/>
</dbReference>
<evidence type="ECO:0000313" key="2">
    <source>
        <dbReference type="EMBL" id="MBN8231777.1"/>
    </source>
</evidence>